<dbReference type="InterPro" id="IPR011701">
    <property type="entry name" value="MFS"/>
</dbReference>
<dbReference type="EMBL" id="CAJPIJ010000149">
    <property type="protein sequence ID" value="CAG1991557.1"/>
    <property type="molecule type" value="Genomic_DNA"/>
</dbReference>
<dbReference type="Proteomes" id="UP000746612">
    <property type="component" value="Unassembled WGS sequence"/>
</dbReference>
<sequence length="1167" mass="131095">EKTSSSRAGKVKEWSVWSKPLYELALTRLGCLTCLKKKVKCDESRPECARCVRLGLGCEWATQQVPLASRRRGLGPVKERSSWTPQAITPKVSNDNAGTFSGTDTLSSQESPADLGLSETSNDDLQLTASMDNTTFVLQGEDMEDASIIQELPDLSSQIDSIALPEFNPESLFDASQLILFPTPSFNLLSIFPSFSFTNPAEPAPSIGSDDVQAMTFHSTVLAPMKSTRKAALSSHSIFLNFAVQSPMALHFLLAFSHSELAIHHGFSDRPPLESHLHFRHGSQLLNQALVDLTPTDHIAMMLSFLYLCMFWMRRDPFDVSKLRELSSSILAYVTTFSLDEMCVNSVNCGGTSEPVTLSRILTYIYDRDVFCGFFGCGEKFAGYVSEKHDTRQRIWQLSRMPILSEEQAGPWFRPEQLPETSLRKTVDVYFSLITVQYEINQYSQGSDSESSGKEMEIKRKLDKIREEHSFLFTISRQSTGQSTKPPLMALVTTTIFYALQIYLHRSRNSSFGQTPIPQDIDTALKELVAAAYQTIATGPVQLLERFQWALLIAGIETHDPVHRDWISANISDPVIKSVLNLVLAAKGQFSHFVYNGRRHESSVAHVLISSINLTNHKLRLSRMRNLGLRLTLAGATIRNEYNWTLGPVNNFNLDSQTSAYSFGHNNIMSDKVHNDAKEPSPSYEMDDRNDGTVDTLSLEDEKKLVRKIDLRLMPLLIISYGLQYLDKTSLAYSAILGLREDLELVGQQFSWASSVFYLGYLVASYPISLGFVKFPLGKYLSVLMFIWGIILTLHSVAHNFASLMVLRFFLGVFESAISPGFSLITGMWYTPHEHVSRHSFWFAGNASASMVGAMIAYGILGYTGPIVQWKMLFLIFGLITIAWSVLTFFMLPDSPSTAKFLTTSEREFASLRPKKFQRTTQTKKWDRSQFIETMLDIKAWWFFFFSFVICVPNGGTTSFSTIVIKSFGYDEHQTILMGLPASAFQLTTVILVAVFTTYVRKSRHIALVLTYIMAFAGILMIKLLPNADKLARLAGFWLIMAVAPAFPLMLSLSASNIAGFTKKSTVMAMIFLGYCAGNLSGPQFFISTEAPNYHTAYTTIMVCFAITIALVVGMYFYLTWENRRRDQEQGEKRDPEASQRVDLIADGMLLEVDETDKENKSFRYIL</sequence>
<reference evidence="13" key="1">
    <citation type="submission" date="2021-03" db="EMBL/GenBank/DDBJ databases">
        <authorList>
            <person name="Alouane T."/>
            <person name="Langin T."/>
            <person name="Bonhomme L."/>
        </authorList>
    </citation>
    <scope>NUCLEOTIDE SEQUENCE</scope>
    <source>
        <strain evidence="13">MDC_Fg202</strain>
    </source>
</reference>
<dbReference type="SUPFAM" id="SSF103473">
    <property type="entry name" value="MFS general substrate transporter"/>
    <property type="match status" value="1"/>
</dbReference>
<feature type="domain" description="Zn(2)-C6 fungal-type" evidence="11">
    <location>
        <begin position="30"/>
        <end position="60"/>
    </location>
</feature>
<dbReference type="InterPro" id="IPR036259">
    <property type="entry name" value="MFS_trans_sf"/>
</dbReference>
<dbReference type="SUPFAM" id="SSF57701">
    <property type="entry name" value="Zn2/Cys6 DNA-binding domain"/>
    <property type="match status" value="1"/>
</dbReference>
<keyword evidence="3 10" id="KW-0812">Transmembrane</keyword>
<dbReference type="CDD" id="cd00067">
    <property type="entry name" value="GAL4"/>
    <property type="match status" value="1"/>
</dbReference>
<protein>
    <recommendedName>
        <fullName evidence="15">Major facilitator superfamily (MFS) profile domain-containing protein</fullName>
    </recommendedName>
</protein>
<organism evidence="13 14">
    <name type="scientific">Gibberella zeae</name>
    <name type="common">Wheat head blight fungus</name>
    <name type="synonym">Fusarium graminearum</name>
    <dbReference type="NCBI Taxonomy" id="5518"/>
    <lineage>
        <taxon>Eukaryota</taxon>
        <taxon>Fungi</taxon>
        <taxon>Dikarya</taxon>
        <taxon>Ascomycota</taxon>
        <taxon>Pezizomycotina</taxon>
        <taxon>Sordariomycetes</taxon>
        <taxon>Hypocreomycetidae</taxon>
        <taxon>Hypocreales</taxon>
        <taxon>Nectriaceae</taxon>
        <taxon>Fusarium</taxon>
    </lineage>
</organism>
<feature type="compositionally biased region" description="Polar residues" evidence="9">
    <location>
        <begin position="82"/>
        <end position="111"/>
    </location>
</feature>
<feature type="transmembrane region" description="Helical" evidence="10">
    <location>
        <begin position="1098"/>
        <end position="1119"/>
    </location>
</feature>
<comment type="similarity">
    <text evidence="8">Belongs to the major facilitator superfamily. Allantoate permease family.</text>
</comment>
<evidence type="ECO:0008006" key="15">
    <source>
        <dbReference type="Google" id="ProtNLM"/>
    </source>
</evidence>
<keyword evidence="2" id="KW-0813">Transport</keyword>
<evidence type="ECO:0000313" key="13">
    <source>
        <dbReference type="EMBL" id="CAG1991557.1"/>
    </source>
</evidence>
<feature type="non-terminal residue" evidence="13">
    <location>
        <position position="1"/>
    </location>
</feature>
<feature type="transmembrane region" description="Helical" evidence="10">
    <location>
        <begin position="756"/>
        <end position="773"/>
    </location>
</feature>
<comment type="subcellular location">
    <subcellularLocation>
        <location evidence="1">Membrane</location>
        <topology evidence="1">Multi-pass membrane protein</topology>
    </subcellularLocation>
</comment>
<evidence type="ECO:0000256" key="2">
    <source>
        <dbReference type="ARBA" id="ARBA00022448"/>
    </source>
</evidence>
<feature type="transmembrane region" description="Helical" evidence="10">
    <location>
        <begin position="940"/>
        <end position="964"/>
    </location>
</feature>
<evidence type="ECO:0000256" key="10">
    <source>
        <dbReference type="SAM" id="Phobius"/>
    </source>
</evidence>
<dbReference type="InterPro" id="IPR020846">
    <property type="entry name" value="MFS_dom"/>
</dbReference>
<feature type="domain" description="Major facilitator superfamily (MFS) profile" evidence="12">
    <location>
        <begin position="713"/>
        <end position="1124"/>
    </location>
</feature>
<keyword evidence="7" id="KW-0539">Nucleus</keyword>
<feature type="transmembrane region" description="Helical" evidence="10">
    <location>
        <begin position="976"/>
        <end position="999"/>
    </location>
</feature>
<dbReference type="PANTHER" id="PTHR43791:SF103">
    <property type="entry name" value="MAJOR FACILITATOR SUPERFAMILY (MFS) PROFILE DOMAIN-CONTAINING PROTEIN-RELATED"/>
    <property type="match status" value="1"/>
</dbReference>
<evidence type="ECO:0000256" key="8">
    <source>
        <dbReference type="ARBA" id="ARBA00037968"/>
    </source>
</evidence>
<evidence type="ECO:0000256" key="1">
    <source>
        <dbReference type="ARBA" id="ARBA00004141"/>
    </source>
</evidence>
<feature type="transmembrane region" description="Helical" evidence="10">
    <location>
        <begin position="873"/>
        <end position="892"/>
    </location>
</feature>
<keyword evidence="6" id="KW-0325">Glycoprotein</keyword>
<proteinExistence type="inferred from homology"/>
<evidence type="ECO:0000259" key="12">
    <source>
        <dbReference type="PROSITE" id="PS50850"/>
    </source>
</evidence>
<feature type="transmembrane region" description="Helical" evidence="10">
    <location>
        <begin position="841"/>
        <end position="861"/>
    </location>
</feature>
<keyword evidence="5 10" id="KW-0472">Membrane</keyword>
<feature type="transmembrane region" description="Helical" evidence="10">
    <location>
        <begin position="780"/>
        <end position="798"/>
    </location>
</feature>
<dbReference type="PANTHER" id="PTHR43791">
    <property type="entry name" value="PERMEASE-RELATED"/>
    <property type="match status" value="1"/>
</dbReference>
<dbReference type="FunFam" id="1.20.1250.20:FF:000064">
    <property type="entry name" value="MFS allantoate transporter"/>
    <property type="match status" value="1"/>
</dbReference>
<dbReference type="Gene3D" id="4.10.240.10">
    <property type="entry name" value="Zn(2)-C6 fungal-type DNA-binding domain"/>
    <property type="match status" value="1"/>
</dbReference>
<evidence type="ECO:0000259" key="11">
    <source>
        <dbReference type="PROSITE" id="PS50048"/>
    </source>
</evidence>
<feature type="transmembrane region" description="Helical" evidence="10">
    <location>
        <begin position="804"/>
        <end position="829"/>
    </location>
</feature>
<dbReference type="Pfam" id="PF00172">
    <property type="entry name" value="Zn_clus"/>
    <property type="match status" value="1"/>
</dbReference>
<evidence type="ECO:0000256" key="5">
    <source>
        <dbReference type="ARBA" id="ARBA00023136"/>
    </source>
</evidence>
<comment type="caution">
    <text evidence="13">The sequence shown here is derived from an EMBL/GenBank/DDBJ whole genome shotgun (WGS) entry which is preliminary data.</text>
</comment>
<dbReference type="PROSITE" id="PS50048">
    <property type="entry name" value="ZN2_CY6_FUNGAL_2"/>
    <property type="match status" value="1"/>
</dbReference>
<feature type="transmembrane region" description="Helical" evidence="10">
    <location>
        <begin position="1006"/>
        <end position="1025"/>
    </location>
</feature>
<name>A0A9N8RGP3_GIBZA</name>
<feature type="region of interest" description="Disordered" evidence="9">
    <location>
        <begin position="71"/>
        <end position="118"/>
    </location>
</feature>
<dbReference type="PROSITE" id="PS50850">
    <property type="entry name" value="MFS"/>
    <property type="match status" value="1"/>
</dbReference>
<evidence type="ECO:0000256" key="7">
    <source>
        <dbReference type="ARBA" id="ARBA00023242"/>
    </source>
</evidence>
<evidence type="ECO:0000256" key="9">
    <source>
        <dbReference type="SAM" id="MobiDB-lite"/>
    </source>
</evidence>
<accession>A0A9N8RGP3</accession>
<dbReference type="GO" id="GO:0016020">
    <property type="term" value="C:membrane"/>
    <property type="evidence" value="ECO:0007669"/>
    <property type="project" value="UniProtKB-SubCell"/>
</dbReference>
<dbReference type="AlphaFoldDB" id="A0A9N8RGP3"/>
<feature type="transmembrane region" description="Helical" evidence="10">
    <location>
        <begin position="1067"/>
        <end position="1086"/>
    </location>
</feature>
<evidence type="ECO:0000256" key="6">
    <source>
        <dbReference type="ARBA" id="ARBA00023180"/>
    </source>
</evidence>
<dbReference type="GO" id="GO:0008270">
    <property type="term" value="F:zinc ion binding"/>
    <property type="evidence" value="ECO:0007669"/>
    <property type="project" value="InterPro"/>
</dbReference>
<evidence type="ECO:0000256" key="4">
    <source>
        <dbReference type="ARBA" id="ARBA00022989"/>
    </source>
</evidence>
<gene>
    <name evidence="13" type="ORF">MDCFG202_LOCUS341952</name>
</gene>
<dbReference type="Gene3D" id="1.20.1250.20">
    <property type="entry name" value="MFS general substrate transporter like domains"/>
    <property type="match status" value="1"/>
</dbReference>
<dbReference type="GO" id="GO:0022857">
    <property type="term" value="F:transmembrane transporter activity"/>
    <property type="evidence" value="ECO:0007669"/>
    <property type="project" value="InterPro"/>
</dbReference>
<dbReference type="SMART" id="SM00066">
    <property type="entry name" value="GAL4"/>
    <property type="match status" value="1"/>
</dbReference>
<feature type="transmembrane region" description="Helical" evidence="10">
    <location>
        <begin position="1037"/>
        <end position="1055"/>
    </location>
</feature>
<dbReference type="InterPro" id="IPR036864">
    <property type="entry name" value="Zn2-C6_fun-type_DNA-bd_sf"/>
</dbReference>
<evidence type="ECO:0000313" key="14">
    <source>
        <dbReference type="Proteomes" id="UP000746612"/>
    </source>
</evidence>
<dbReference type="InterPro" id="IPR001138">
    <property type="entry name" value="Zn2Cys6_DnaBD"/>
</dbReference>
<dbReference type="Pfam" id="PF07690">
    <property type="entry name" value="MFS_1"/>
    <property type="match status" value="1"/>
</dbReference>
<dbReference type="GO" id="GO:0000981">
    <property type="term" value="F:DNA-binding transcription factor activity, RNA polymerase II-specific"/>
    <property type="evidence" value="ECO:0007669"/>
    <property type="project" value="InterPro"/>
</dbReference>
<keyword evidence="4 10" id="KW-1133">Transmembrane helix</keyword>
<evidence type="ECO:0000256" key="3">
    <source>
        <dbReference type="ARBA" id="ARBA00022692"/>
    </source>
</evidence>